<comment type="subcellular location">
    <subcellularLocation>
        <location evidence="1">Membrane</location>
        <topology evidence="1">Multi-pass membrane protein</topology>
    </subcellularLocation>
</comment>
<keyword evidence="8" id="KW-1185">Reference proteome</keyword>
<feature type="transmembrane region" description="Helical" evidence="5">
    <location>
        <begin position="31"/>
        <end position="50"/>
    </location>
</feature>
<feature type="transmembrane region" description="Helical" evidence="5">
    <location>
        <begin position="70"/>
        <end position="89"/>
    </location>
</feature>
<organism evidence="7 8">
    <name type="scientific">Reinekea blandensis MED297</name>
    <dbReference type="NCBI Taxonomy" id="314283"/>
    <lineage>
        <taxon>Bacteria</taxon>
        <taxon>Pseudomonadati</taxon>
        <taxon>Pseudomonadota</taxon>
        <taxon>Gammaproteobacteria</taxon>
        <taxon>Oceanospirillales</taxon>
        <taxon>Saccharospirillaceae</taxon>
        <taxon>Reinekea</taxon>
    </lineage>
</organism>
<accession>A4BBL4</accession>
<name>A4BBL4_9GAMM</name>
<dbReference type="STRING" id="314283.MED297_00970"/>
<keyword evidence="2 5" id="KW-0812">Transmembrane</keyword>
<reference evidence="7 8" key="1">
    <citation type="submission" date="2006-02" db="EMBL/GenBank/DDBJ databases">
        <authorList>
            <person name="Pinhassi J."/>
            <person name="Pedros-Alio C."/>
            <person name="Ferriera S."/>
            <person name="Johnson J."/>
            <person name="Kravitz S."/>
            <person name="Halpern A."/>
            <person name="Remington K."/>
            <person name="Beeson K."/>
            <person name="Tran B."/>
            <person name="Rogers Y.-H."/>
            <person name="Friedman R."/>
            <person name="Venter J.C."/>
        </authorList>
    </citation>
    <scope>NUCLEOTIDE SEQUENCE [LARGE SCALE GENOMIC DNA]</scope>
    <source>
        <strain evidence="7 8">MED297</strain>
    </source>
</reference>
<keyword evidence="4 5" id="KW-0472">Membrane</keyword>
<evidence type="ECO:0000256" key="2">
    <source>
        <dbReference type="ARBA" id="ARBA00022692"/>
    </source>
</evidence>
<dbReference type="RefSeq" id="WP_008046552.1">
    <property type="nucleotide sequence ID" value="NZ_CH724153.1"/>
</dbReference>
<dbReference type="HOGENOM" id="CLU_099801_0_0_6"/>
<sequence>MILDHVWGIFTHPDDEWETIRSEPNTIGRHYLTHALILAAIPAVCAYIGATQVGWSIGSDDTVHRLTSESALMLCLLFYGAMITGVVILGKFIDFLSATYQEDDHTPRGVALATYTTAPLFICGIIALYPVLWLDMIIGLIAVAYSVYLLYEGVPILMSIPKDKGFIFASAIVTVGLVMFVGLLAITVIVWAVGVGPVYIPV</sequence>
<evidence type="ECO:0000256" key="1">
    <source>
        <dbReference type="ARBA" id="ARBA00004141"/>
    </source>
</evidence>
<comment type="caution">
    <text evidence="7">The sequence shown here is derived from an EMBL/GenBank/DDBJ whole genome shotgun (WGS) entry which is preliminary data.</text>
</comment>
<dbReference type="Pfam" id="PF04893">
    <property type="entry name" value="Yip1"/>
    <property type="match status" value="1"/>
</dbReference>
<dbReference type="EMBL" id="AAOE01000004">
    <property type="protein sequence ID" value="EAR10349.1"/>
    <property type="molecule type" value="Genomic_DNA"/>
</dbReference>
<dbReference type="OrthoDB" id="9808452at2"/>
<dbReference type="Proteomes" id="UP000005953">
    <property type="component" value="Unassembled WGS sequence"/>
</dbReference>
<keyword evidence="3 5" id="KW-1133">Transmembrane helix</keyword>
<evidence type="ECO:0000313" key="8">
    <source>
        <dbReference type="Proteomes" id="UP000005953"/>
    </source>
</evidence>
<evidence type="ECO:0000259" key="6">
    <source>
        <dbReference type="Pfam" id="PF04893"/>
    </source>
</evidence>
<protein>
    <submittedName>
        <fullName evidence="7">Amino acid transporter</fullName>
    </submittedName>
</protein>
<evidence type="ECO:0000256" key="3">
    <source>
        <dbReference type="ARBA" id="ARBA00022989"/>
    </source>
</evidence>
<dbReference type="GO" id="GO:0016020">
    <property type="term" value="C:membrane"/>
    <property type="evidence" value="ECO:0007669"/>
    <property type="project" value="UniProtKB-SubCell"/>
</dbReference>
<gene>
    <name evidence="7" type="ORF">MED297_00970</name>
</gene>
<feature type="domain" description="Yip1" evidence="6">
    <location>
        <begin position="7"/>
        <end position="182"/>
    </location>
</feature>
<dbReference type="AlphaFoldDB" id="A4BBL4"/>
<evidence type="ECO:0000256" key="4">
    <source>
        <dbReference type="ARBA" id="ARBA00023136"/>
    </source>
</evidence>
<evidence type="ECO:0000313" key="7">
    <source>
        <dbReference type="EMBL" id="EAR10349.1"/>
    </source>
</evidence>
<dbReference type="InterPro" id="IPR006977">
    <property type="entry name" value="Yip1_dom"/>
</dbReference>
<evidence type="ECO:0000256" key="5">
    <source>
        <dbReference type="SAM" id="Phobius"/>
    </source>
</evidence>
<proteinExistence type="predicted"/>
<feature type="transmembrane region" description="Helical" evidence="5">
    <location>
        <begin position="166"/>
        <end position="193"/>
    </location>
</feature>
<feature type="transmembrane region" description="Helical" evidence="5">
    <location>
        <begin position="136"/>
        <end position="154"/>
    </location>
</feature>
<feature type="transmembrane region" description="Helical" evidence="5">
    <location>
        <begin position="110"/>
        <end position="130"/>
    </location>
</feature>